<dbReference type="RefSeq" id="WP_105217821.1">
    <property type="nucleotide sequence ID" value="NZ_CAWNSU010000036.1"/>
</dbReference>
<evidence type="ECO:0000313" key="6">
    <source>
        <dbReference type="Proteomes" id="UP000441797"/>
    </source>
</evidence>
<keyword evidence="6" id="KW-1185">Reference proteome</keyword>
<dbReference type="OrthoDB" id="516574at2"/>
<dbReference type="GO" id="GO:0003700">
    <property type="term" value="F:DNA-binding transcription factor activity"/>
    <property type="evidence" value="ECO:0007669"/>
    <property type="project" value="InterPro"/>
</dbReference>
<dbReference type="PROSITE" id="PS01124">
    <property type="entry name" value="HTH_ARAC_FAMILY_2"/>
    <property type="match status" value="1"/>
</dbReference>
<reference evidence="5 6" key="1">
    <citation type="journal article" date="2019" name="Front. Microbiol.">
        <title>Genomic Features for Desiccation Tolerance and Sugar Biosynthesis in the Extremophile Gloeocapsopsis sp. UTEX B3054.</title>
        <authorList>
            <person name="Urrejola C."/>
            <person name="Alcorta J."/>
            <person name="Salas L."/>
            <person name="Vasquez M."/>
            <person name="Polz M.F."/>
            <person name="Vicuna R."/>
            <person name="Diez B."/>
        </authorList>
    </citation>
    <scope>NUCLEOTIDE SEQUENCE [LARGE SCALE GENOMIC DNA]</scope>
    <source>
        <strain evidence="5 6">1H9</strain>
    </source>
</reference>
<name>A0A6N8FVE0_9CHRO</name>
<evidence type="ECO:0000256" key="3">
    <source>
        <dbReference type="ARBA" id="ARBA00023163"/>
    </source>
</evidence>
<protein>
    <recommendedName>
        <fullName evidence="4">HTH araC/xylS-type domain-containing protein</fullName>
    </recommendedName>
</protein>
<feature type="domain" description="HTH araC/xylS-type" evidence="4">
    <location>
        <begin position="163"/>
        <end position="260"/>
    </location>
</feature>
<dbReference type="Pfam" id="PF12833">
    <property type="entry name" value="HTH_18"/>
    <property type="match status" value="1"/>
</dbReference>
<keyword evidence="1" id="KW-0805">Transcription regulation</keyword>
<evidence type="ECO:0000259" key="4">
    <source>
        <dbReference type="PROSITE" id="PS01124"/>
    </source>
</evidence>
<dbReference type="EMBL" id="NAPY01000014">
    <property type="protein sequence ID" value="MUL36829.1"/>
    <property type="molecule type" value="Genomic_DNA"/>
</dbReference>
<dbReference type="SMART" id="SM00342">
    <property type="entry name" value="HTH_ARAC"/>
    <property type="match status" value="1"/>
</dbReference>
<dbReference type="InterPro" id="IPR018060">
    <property type="entry name" value="HTH_AraC"/>
</dbReference>
<dbReference type="InterPro" id="IPR046532">
    <property type="entry name" value="DUF6597"/>
</dbReference>
<dbReference type="InterPro" id="IPR009057">
    <property type="entry name" value="Homeodomain-like_sf"/>
</dbReference>
<dbReference type="InterPro" id="IPR050204">
    <property type="entry name" value="AraC_XylS_family_regulators"/>
</dbReference>
<dbReference type="PANTHER" id="PTHR46796">
    <property type="entry name" value="HTH-TYPE TRANSCRIPTIONAL ACTIVATOR RHAS-RELATED"/>
    <property type="match status" value="1"/>
</dbReference>
<organism evidence="5 6">
    <name type="scientific">Gloeocapsopsis dulcis AAB1 = 1H9</name>
    <dbReference type="NCBI Taxonomy" id="1433147"/>
    <lineage>
        <taxon>Bacteria</taxon>
        <taxon>Bacillati</taxon>
        <taxon>Cyanobacteriota</taxon>
        <taxon>Cyanophyceae</taxon>
        <taxon>Oscillatoriophycideae</taxon>
        <taxon>Chroococcales</taxon>
        <taxon>Chroococcaceae</taxon>
        <taxon>Gloeocapsopsis</taxon>
        <taxon>Gloeocapsopsis dulcis</taxon>
    </lineage>
</organism>
<dbReference type="Pfam" id="PF20240">
    <property type="entry name" value="DUF6597"/>
    <property type="match status" value="1"/>
</dbReference>
<accession>A0A6N8FVE0</accession>
<proteinExistence type="predicted"/>
<keyword evidence="3" id="KW-0804">Transcription</keyword>
<gene>
    <name evidence="5" type="ORF">BWI75_10835</name>
</gene>
<dbReference type="AlphaFoldDB" id="A0A6N8FVE0"/>
<dbReference type="Gene3D" id="1.10.10.60">
    <property type="entry name" value="Homeodomain-like"/>
    <property type="match status" value="1"/>
</dbReference>
<dbReference type="SUPFAM" id="SSF46689">
    <property type="entry name" value="Homeodomain-like"/>
    <property type="match status" value="1"/>
</dbReference>
<dbReference type="GO" id="GO:0043565">
    <property type="term" value="F:sequence-specific DNA binding"/>
    <property type="evidence" value="ECO:0007669"/>
    <property type="project" value="InterPro"/>
</dbReference>
<evidence type="ECO:0000256" key="1">
    <source>
        <dbReference type="ARBA" id="ARBA00023015"/>
    </source>
</evidence>
<dbReference type="Proteomes" id="UP000441797">
    <property type="component" value="Unassembled WGS sequence"/>
</dbReference>
<evidence type="ECO:0000256" key="2">
    <source>
        <dbReference type="ARBA" id="ARBA00023125"/>
    </source>
</evidence>
<evidence type="ECO:0000313" key="5">
    <source>
        <dbReference type="EMBL" id="MUL36829.1"/>
    </source>
</evidence>
<keyword evidence="2" id="KW-0238">DNA-binding</keyword>
<comment type="caution">
    <text evidence="5">The sequence shown here is derived from an EMBL/GenBank/DDBJ whole genome shotgun (WGS) entry which is preliminary data.</text>
</comment>
<sequence>MIPHYKEFAPSPAIAHAVEAFWYFSAPDTTNRTAPLLRHRVLPDGCIDLIFRFQHSMTEAEITNPFLTVYGPTDCFKLIEIKPLTEFVGVRFKSGEAGSYLALSPLALFQQEVKAQECSAHLANLFNQLCECGSAKQALSILQKALLESNAIHAVYETPVRVRQALKLLTASRGQMRVSDVVELVGVSERTLRRDIVAAVGLTPKMLLRILRFQRAHALLHSKEALNLCDIALDSGYADQAHMGREFQEFSGLTPIAFVR</sequence>